<proteinExistence type="predicted"/>
<evidence type="ECO:0000313" key="2">
    <source>
        <dbReference type="EMBL" id="GHH82799.1"/>
    </source>
</evidence>
<feature type="compositionally biased region" description="Low complexity" evidence="1">
    <location>
        <begin position="57"/>
        <end position="71"/>
    </location>
</feature>
<dbReference type="EMBL" id="BNCD01000013">
    <property type="protein sequence ID" value="GHH82799.1"/>
    <property type="molecule type" value="Genomic_DNA"/>
</dbReference>
<sequence length="123" mass="12794">MEGWLQAGGTEERPRVDATEERNDLAPLGGPDSGGPGADRRVPGLRERPSAVRHGPRGAARQAGAHGAYAQEGHVSSRGGGPESLSRVIRPTPSAITVARCGVGTMVPGRHPRRRGSASALEY</sequence>
<name>A0A919GF29_9ACTN</name>
<keyword evidence="3" id="KW-1185">Reference proteome</keyword>
<gene>
    <name evidence="2" type="ORF">GCM10018793_43300</name>
</gene>
<reference evidence="2" key="1">
    <citation type="journal article" date="2014" name="Int. J. Syst. Evol. Microbiol.">
        <title>Complete genome sequence of Corynebacterium casei LMG S-19264T (=DSM 44701T), isolated from a smear-ripened cheese.</title>
        <authorList>
            <consortium name="US DOE Joint Genome Institute (JGI-PGF)"/>
            <person name="Walter F."/>
            <person name="Albersmeier A."/>
            <person name="Kalinowski J."/>
            <person name="Ruckert C."/>
        </authorList>
    </citation>
    <scope>NUCLEOTIDE SEQUENCE</scope>
    <source>
        <strain evidence="2">JCM 5069</strain>
    </source>
</reference>
<organism evidence="2 3">
    <name type="scientific">Streptomyces sulfonofaciens</name>
    <dbReference type="NCBI Taxonomy" id="68272"/>
    <lineage>
        <taxon>Bacteria</taxon>
        <taxon>Bacillati</taxon>
        <taxon>Actinomycetota</taxon>
        <taxon>Actinomycetes</taxon>
        <taxon>Kitasatosporales</taxon>
        <taxon>Streptomycetaceae</taxon>
        <taxon>Streptomyces</taxon>
    </lineage>
</organism>
<evidence type="ECO:0000256" key="1">
    <source>
        <dbReference type="SAM" id="MobiDB-lite"/>
    </source>
</evidence>
<dbReference type="AlphaFoldDB" id="A0A919GF29"/>
<feature type="region of interest" description="Disordered" evidence="1">
    <location>
        <begin position="1"/>
        <end position="123"/>
    </location>
</feature>
<comment type="caution">
    <text evidence="2">The sequence shown here is derived from an EMBL/GenBank/DDBJ whole genome shotgun (WGS) entry which is preliminary data.</text>
</comment>
<feature type="compositionally biased region" description="Basic and acidic residues" evidence="1">
    <location>
        <begin position="10"/>
        <end position="24"/>
    </location>
</feature>
<dbReference type="Proteomes" id="UP000603708">
    <property type="component" value="Unassembled WGS sequence"/>
</dbReference>
<accession>A0A919GF29</accession>
<reference evidence="2" key="2">
    <citation type="submission" date="2020-09" db="EMBL/GenBank/DDBJ databases">
        <authorList>
            <person name="Sun Q."/>
            <person name="Ohkuma M."/>
        </authorList>
    </citation>
    <scope>NUCLEOTIDE SEQUENCE</scope>
    <source>
        <strain evidence="2">JCM 5069</strain>
    </source>
</reference>
<feature type="compositionally biased region" description="Basic and acidic residues" evidence="1">
    <location>
        <begin position="38"/>
        <end position="50"/>
    </location>
</feature>
<evidence type="ECO:0000313" key="3">
    <source>
        <dbReference type="Proteomes" id="UP000603708"/>
    </source>
</evidence>
<protein>
    <submittedName>
        <fullName evidence="2">Uncharacterized protein</fullName>
    </submittedName>
</protein>